<dbReference type="PROSITE" id="PS50221">
    <property type="entry name" value="GAIN_B"/>
    <property type="match status" value="1"/>
</dbReference>
<evidence type="ECO:0000256" key="2">
    <source>
        <dbReference type="ARBA" id="ARBA00022692"/>
    </source>
</evidence>
<keyword evidence="2 8" id="KW-0812">Transmembrane</keyword>
<keyword evidence="5 8" id="KW-0472">Membrane</keyword>
<evidence type="ECO:0000313" key="11">
    <source>
        <dbReference type="Proteomes" id="UP000694845"/>
    </source>
</evidence>
<dbReference type="GeneID" id="110987360"/>
<dbReference type="PROSITE" id="PS50261">
    <property type="entry name" value="G_PROTEIN_RECEP_F2_4"/>
    <property type="match status" value="1"/>
</dbReference>
<keyword evidence="11" id="KW-1185">Reference proteome</keyword>
<dbReference type="PROSITE" id="PS00650">
    <property type="entry name" value="G_PROTEIN_RECEP_F2_2"/>
    <property type="match status" value="1"/>
</dbReference>
<dbReference type="InterPro" id="IPR017981">
    <property type="entry name" value="GPCR_2-like_7TM"/>
</dbReference>
<dbReference type="KEGG" id="aplc:110987360"/>
<dbReference type="RefSeq" id="XP_022105728.1">
    <property type="nucleotide sequence ID" value="XM_022250036.1"/>
</dbReference>
<accession>A0A8B7ZJB7</accession>
<dbReference type="InterPro" id="IPR017983">
    <property type="entry name" value="GPCR_2_secretin-like_CS"/>
</dbReference>
<dbReference type="Gene3D" id="2.60.220.50">
    <property type="match status" value="1"/>
</dbReference>
<dbReference type="InterPro" id="IPR046338">
    <property type="entry name" value="GAIN_dom_sf"/>
</dbReference>
<evidence type="ECO:0000256" key="4">
    <source>
        <dbReference type="ARBA" id="ARBA00022989"/>
    </source>
</evidence>
<feature type="transmembrane region" description="Helical" evidence="8">
    <location>
        <begin position="607"/>
        <end position="625"/>
    </location>
</feature>
<dbReference type="InterPro" id="IPR000203">
    <property type="entry name" value="GPS"/>
</dbReference>
<dbReference type="InterPro" id="IPR057244">
    <property type="entry name" value="GAIN_B"/>
</dbReference>
<feature type="region of interest" description="Disordered" evidence="7">
    <location>
        <begin position="118"/>
        <end position="153"/>
    </location>
</feature>
<protein>
    <submittedName>
        <fullName evidence="12">Adhesion G-protein coupled receptor D1-like isoform X1</fullName>
    </submittedName>
</protein>
<dbReference type="Pfam" id="PF01825">
    <property type="entry name" value="GPS"/>
    <property type="match status" value="1"/>
</dbReference>
<evidence type="ECO:0000256" key="7">
    <source>
        <dbReference type="SAM" id="MobiDB-lite"/>
    </source>
</evidence>
<evidence type="ECO:0000256" key="1">
    <source>
        <dbReference type="ARBA" id="ARBA00004141"/>
    </source>
</evidence>
<keyword evidence="4 8" id="KW-1133">Transmembrane helix</keyword>
<feature type="compositionally biased region" description="Low complexity" evidence="7">
    <location>
        <begin position="118"/>
        <end position="147"/>
    </location>
</feature>
<keyword evidence="6" id="KW-1015">Disulfide bond</keyword>
<dbReference type="Pfam" id="PF00002">
    <property type="entry name" value="7tm_2"/>
    <property type="match status" value="1"/>
</dbReference>
<feature type="transmembrane region" description="Helical" evidence="8">
    <location>
        <begin position="645"/>
        <end position="672"/>
    </location>
</feature>
<dbReference type="PANTHER" id="PTHR12011:SF471">
    <property type="entry name" value="G-PROTEIN COUPLED RECEPTORS FAMILY 2 PROFILE 2 DOMAIN-CONTAINING PROTEIN"/>
    <property type="match status" value="1"/>
</dbReference>
<feature type="transmembrane region" description="Helical" evidence="8">
    <location>
        <begin position="574"/>
        <end position="595"/>
    </location>
</feature>
<feature type="transmembrane region" description="Helical" evidence="8">
    <location>
        <begin position="535"/>
        <end position="554"/>
    </location>
</feature>
<dbReference type="InterPro" id="IPR000832">
    <property type="entry name" value="GPCR_2_secretin-like"/>
</dbReference>
<evidence type="ECO:0000256" key="6">
    <source>
        <dbReference type="ARBA" id="ARBA00023157"/>
    </source>
</evidence>
<dbReference type="GO" id="GO:0004930">
    <property type="term" value="F:G protein-coupled receptor activity"/>
    <property type="evidence" value="ECO:0007669"/>
    <property type="project" value="InterPro"/>
</dbReference>
<dbReference type="PANTHER" id="PTHR12011">
    <property type="entry name" value="ADHESION G-PROTEIN COUPLED RECEPTOR"/>
    <property type="match status" value="1"/>
</dbReference>
<evidence type="ECO:0000313" key="12">
    <source>
        <dbReference type="RefSeq" id="XP_022105728.1"/>
    </source>
</evidence>
<proteinExistence type="predicted"/>
<dbReference type="GO" id="GO:0007166">
    <property type="term" value="P:cell surface receptor signaling pathway"/>
    <property type="evidence" value="ECO:0007669"/>
    <property type="project" value="InterPro"/>
</dbReference>
<dbReference type="Gene3D" id="1.20.1070.10">
    <property type="entry name" value="Rhodopsin 7-helix transmembrane proteins"/>
    <property type="match status" value="1"/>
</dbReference>
<gene>
    <name evidence="12" type="primary">LOC110987360</name>
</gene>
<feature type="domain" description="GAIN-B" evidence="9">
    <location>
        <begin position="338"/>
        <end position="492"/>
    </location>
</feature>
<evidence type="ECO:0000256" key="8">
    <source>
        <dbReference type="SAM" id="Phobius"/>
    </source>
</evidence>
<dbReference type="FunFam" id="1.20.1070.10:FF:000073">
    <property type="entry name" value="Adhesion G-protein coupled receptor D1"/>
    <property type="match status" value="1"/>
</dbReference>
<organism evidence="11 12">
    <name type="scientific">Acanthaster planci</name>
    <name type="common">Crown-of-thorns starfish</name>
    <dbReference type="NCBI Taxonomy" id="133434"/>
    <lineage>
        <taxon>Eukaryota</taxon>
        <taxon>Metazoa</taxon>
        <taxon>Echinodermata</taxon>
        <taxon>Eleutherozoa</taxon>
        <taxon>Asterozoa</taxon>
        <taxon>Asteroidea</taxon>
        <taxon>Valvatacea</taxon>
        <taxon>Valvatida</taxon>
        <taxon>Acanthasteridae</taxon>
        <taxon>Acanthaster</taxon>
    </lineage>
</organism>
<dbReference type="SUPFAM" id="SSF81321">
    <property type="entry name" value="Family A G protein-coupled receptor-like"/>
    <property type="match status" value="1"/>
</dbReference>
<dbReference type="PRINTS" id="PR00249">
    <property type="entry name" value="GPCRSECRETIN"/>
</dbReference>
<sequence length="846" mass="93898">MPISEVRLRLDHLHCSVKRQNVVQCAFECCLCRVTDVEYYCLKSVNISWKVSCQTAFISMNSGENIICFDLFCGYSGIIYCVLMHCFSHASSICALVESTTAVQTSLPLVTSSSITTEQRATTSQSSTQPPTTVITSTALPTSSPLTDAQTTDGVSTSLRATEVTSGFPAPTEQLSNATLPLTKLLNYSLPSTSPATVAPSESLTTTKYFPTTRQPASRCNLDHIEFECLPDSTTVDDVKIHSSEEQLLLTDLLALMTWLADHDVIPNSSTNATGYVESYMETVDNLLDDRFVNTWNRPNAVPIFATNLVIYSQNVLTNLARSAPSEFRHVRKVRNLEFEVLKSTNVSEYCFKSQFNEKNPSTTITVKKETIDSLNVTENNDLAFTTLIARKGNLIHERYSMKEPASQVIVHSLQVDGEIVSVPVTLQMKLLQERKSNEEPLCVFLDEDKSTVQWNTLGCFADKTKDTRFSIICQCNHTTSFAVLMQLRDFKISDGDAKALEILTYLLCGLSIMGLMTTLAVFMALRSLLKSDRVTIHTNLSVALILAHFLLLVSNTASKHEIACRIVTLLMHYFFLAVFCWMLVEGVHLYFQIVRVFSSGMDRRKPYMVIGWGTPCVIVIITAASRWDDYINPDSCWLSTENNVIWAFVGPALAIILVNAVVLGLVVRIIVTSAAANKDKEYDHIKAGVKGSLFLLPILGLTWVFGVLPVSPSTIVFQYLFVIFNALQGVFIFLIYCAFNAEVRNAVQRSREKRALTRGDGISKGSTAENYGYPLKGAWGKKTRVNVSSTCSTSEPQGQQLATLKIQTKTTTHTTTHMVVTQSSDGPYLAPPNIRFAAWKLDEEQ</sequence>
<dbReference type="GO" id="GO:0007189">
    <property type="term" value="P:adenylate cyclase-activating G protein-coupled receptor signaling pathway"/>
    <property type="evidence" value="ECO:0007669"/>
    <property type="project" value="TreeGrafter"/>
</dbReference>
<dbReference type="AlphaFoldDB" id="A0A8B7ZJB7"/>
<comment type="subcellular location">
    <subcellularLocation>
        <location evidence="1">Membrane</location>
        <topology evidence="1">Multi-pass membrane protein</topology>
    </subcellularLocation>
</comment>
<feature type="transmembrane region" description="Helical" evidence="8">
    <location>
        <begin position="693"/>
        <end position="711"/>
    </location>
</feature>
<name>A0A8B7ZJB7_ACAPL</name>
<evidence type="ECO:0000259" key="9">
    <source>
        <dbReference type="PROSITE" id="PS50221"/>
    </source>
</evidence>
<reference evidence="12" key="1">
    <citation type="submission" date="2025-08" db="UniProtKB">
        <authorList>
            <consortium name="RefSeq"/>
        </authorList>
    </citation>
    <scope>IDENTIFICATION</scope>
</reference>
<dbReference type="SMART" id="SM00303">
    <property type="entry name" value="GPS"/>
    <property type="match status" value="1"/>
</dbReference>
<keyword evidence="3" id="KW-0732">Signal</keyword>
<evidence type="ECO:0000256" key="5">
    <source>
        <dbReference type="ARBA" id="ARBA00023136"/>
    </source>
</evidence>
<evidence type="ECO:0000256" key="3">
    <source>
        <dbReference type="ARBA" id="ARBA00022729"/>
    </source>
</evidence>
<dbReference type="OrthoDB" id="347083at2759"/>
<feature type="transmembrane region" description="Helical" evidence="8">
    <location>
        <begin position="503"/>
        <end position="523"/>
    </location>
</feature>
<dbReference type="GO" id="GO:0005886">
    <property type="term" value="C:plasma membrane"/>
    <property type="evidence" value="ECO:0007669"/>
    <property type="project" value="TreeGrafter"/>
</dbReference>
<feature type="transmembrane region" description="Helical" evidence="8">
    <location>
        <begin position="717"/>
        <end position="740"/>
    </location>
</feature>
<feature type="domain" description="G-protein coupled receptors family 2 profile 2" evidence="10">
    <location>
        <begin position="501"/>
        <end position="741"/>
    </location>
</feature>
<evidence type="ECO:0000259" key="10">
    <source>
        <dbReference type="PROSITE" id="PS50261"/>
    </source>
</evidence>
<dbReference type="Proteomes" id="UP000694845">
    <property type="component" value="Unplaced"/>
</dbReference>